<feature type="transmembrane region" description="Helical" evidence="18">
    <location>
        <begin position="289"/>
        <end position="308"/>
    </location>
</feature>
<evidence type="ECO:0000256" key="5">
    <source>
        <dbReference type="ARBA" id="ARBA00022617"/>
    </source>
</evidence>
<dbReference type="InterPro" id="IPR005798">
    <property type="entry name" value="Cyt_b/b6_C"/>
</dbReference>
<keyword evidence="13" id="KW-0830">Ubiquinone</keyword>
<feature type="binding site" evidence="16">
    <location>
        <position position="202"/>
    </location>
    <ligand>
        <name>a ubiquinone</name>
        <dbReference type="ChEBI" id="CHEBI:16389"/>
    </ligand>
</feature>
<dbReference type="InterPro" id="IPR016174">
    <property type="entry name" value="Di-haem_cyt_TM"/>
</dbReference>
<feature type="transmembrane region" description="Helical" evidence="18">
    <location>
        <begin position="355"/>
        <end position="376"/>
    </location>
</feature>
<comment type="similarity">
    <text evidence="18">Belongs to the cytochrome b family.</text>
</comment>
<dbReference type="GO" id="GO:0008121">
    <property type="term" value="F:quinol-cytochrome-c reductase activity"/>
    <property type="evidence" value="ECO:0007669"/>
    <property type="project" value="InterPro"/>
</dbReference>
<evidence type="ECO:0000256" key="11">
    <source>
        <dbReference type="ARBA" id="ARBA00022989"/>
    </source>
</evidence>
<dbReference type="InterPro" id="IPR036150">
    <property type="entry name" value="Cyt_b/b6_C_sf"/>
</dbReference>
<feature type="domain" description="Cytochrome b/b6 C-terminal region profile" evidence="20">
    <location>
        <begin position="211"/>
        <end position="385"/>
    </location>
</feature>
<dbReference type="GO" id="GO:0006122">
    <property type="term" value="P:mitochondrial electron transport, ubiquinol to cytochrome c"/>
    <property type="evidence" value="ECO:0007669"/>
    <property type="project" value="TreeGrafter"/>
</dbReference>
<dbReference type="PANTHER" id="PTHR19271">
    <property type="entry name" value="CYTOCHROME B"/>
    <property type="match status" value="1"/>
</dbReference>
<feature type="domain" description="Cytochrome b/b6 N-terminal region profile" evidence="19">
    <location>
        <begin position="2"/>
        <end position="210"/>
    </location>
</feature>
<evidence type="ECO:0000256" key="8">
    <source>
        <dbReference type="ARBA" id="ARBA00022723"/>
    </source>
</evidence>
<dbReference type="CTD" id="4519"/>
<feature type="transmembrane region" description="Helical" evidence="18">
    <location>
        <begin position="111"/>
        <end position="134"/>
    </location>
</feature>
<dbReference type="InterPro" id="IPR048259">
    <property type="entry name" value="Cytochrome_b_N_euk/bac"/>
</dbReference>
<geneLocation type="mitochondrion" evidence="21"/>
<reference evidence="21" key="1">
    <citation type="journal article" date="2018" name="Mol. Phylogenet. Evol.">
        <title>Mitogenomics reveals phylogenetic relationships of caudofoveate aplacophoran molluscs.</title>
        <authorList>
            <person name="Mikkelsen N.T."/>
            <person name="Kocot K.M."/>
            <person name="Halanych K.M."/>
        </authorList>
    </citation>
    <scope>NUCLEOTIDE SEQUENCE</scope>
</reference>
<evidence type="ECO:0000256" key="7">
    <source>
        <dbReference type="ARBA" id="ARBA00022692"/>
    </source>
</evidence>
<dbReference type="InterPro" id="IPR027387">
    <property type="entry name" value="Cytb/b6-like_sf"/>
</dbReference>
<evidence type="ECO:0000256" key="16">
    <source>
        <dbReference type="PIRSR" id="PIRSR038885-1"/>
    </source>
</evidence>
<dbReference type="CDD" id="cd00284">
    <property type="entry name" value="Cytochrome_b_N"/>
    <property type="match status" value="1"/>
</dbReference>
<evidence type="ECO:0000313" key="21">
    <source>
        <dbReference type="EMBL" id="AWL21420.1"/>
    </source>
</evidence>
<feature type="transmembrane region" description="Helical" evidence="18">
    <location>
        <begin position="30"/>
        <end position="57"/>
    </location>
</feature>
<dbReference type="InterPro" id="IPR048260">
    <property type="entry name" value="Cytochrome_b_C_euk/bac"/>
</dbReference>
<dbReference type="SUPFAM" id="SSF81342">
    <property type="entry name" value="Transmembrane di-heme cytochromes"/>
    <property type="match status" value="1"/>
</dbReference>
<dbReference type="InterPro" id="IPR005797">
    <property type="entry name" value="Cyt_b/b6_N"/>
</dbReference>
<evidence type="ECO:0000256" key="15">
    <source>
        <dbReference type="ARBA" id="ARBA00023136"/>
    </source>
</evidence>
<keyword evidence="15 18" id="KW-0472">Membrane</keyword>
<feature type="transmembrane region" description="Helical" evidence="18">
    <location>
        <begin position="141"/>
        <end position="159"/>
    </location>
</feature>
<feature type="transmembrane region" description="Helical" evidence="18">
    <location>
        <begin position="230"/>
        <end position="250"/>
    </location>
</feature>
<feature type="transmembrane region" description="Helical" evidence="18">
    <location>
        <begin position="320"/>
        <end position="343"/>
    </location>
</feature>
<dbReference type="GeneID" id="37502754"/>
<dbReference type="GO" id="GO:0046872">
    <property type="term" value="F:metal ion binding"/>
    <property type="evidence" value="ECO:0007669"/>
    <property type="project" value="UniProtKB-UniRule"/>
</dbReference>
<evidence type="ECO:0000256" key="6">
    <source>
        <dbReference type="ARBA" id="ARBA00022660"/>
    </source>
</evidence>
<feature type="binding site" description="axial binding residue" evidence="17">
    <location>
        <position position="197"/>
    </location>
    <ligand>
        <name>heme b</name>
        <dbReference type="ChEBI" id="CHEBI:60344"/>
        <label>b566</label>
    </ligand>
    <ligandPart>
        <name>Fe</name>
        <dbReference type="ChEBI" id="CHEBI:18248"/>
    </ligandPart>
</feature>
<feature type="binding site" description="axial binding residue" evidence="17">
    <location>
        <position position="183"/>
    </location>
    <ligand>
        <name>heme b</name>
        <dbReference type="ChEBI" id="CHEBI:60344"/>
        <label>b562</label>
    </ligand>
    <ligandPart>
        <name>Fe</name>
        <dbReference type="ChEBI" id="CHEBI:18248"/>
    </ligandPart>
</feature>
<comment type="cofactor">
    <cofactor evidence="17">
        <name>heme</name>
        <dbReference type="ChEBI" id="CHEBI:30413"/>
    </cofactor>
    <text evidence="17">Binds 2 heme groups non-covalently.</text>
</comment>
<evidence type="ECO:0000256" key="9">
    <source>
        <dbReference type="ARBA" id="ARBA00022792"/>
    </source>
</evidence>
<dbReference type="GO" id="GO:0045275">
    <property type="term" value="C:respiratory chain complex III"/>
    <property type="evidence" value="ECO:0007669"/>
    <property type="project" value="InterPro"/>
</dbReference>
<dbReference type="PROSITE" id="PS51003">
    <property type="entry name" value="CYTB_CTER"/>
    <property type="match status" value="1"/>
</dbReference>
<keyword evidence="7 18" id="KW-0812">Transmembrane</keyword>
<name>A0A343YNB3_9MOLL</name>
<comment type="function">
    <text evidence="1 18">Component of the ubiquinol-cytochrome c reductase complex (complex III or cytochrome b-c1 complex) that is part of the mitochondrial respiratory chain. The b-c1 complex mediates electron transfer from ubiquinol to cytochrome c. Contributes to the generation of a proton gradient across the mitochondrial membrane that is then used for ATP synthesis.</text>
</comment>
<keyword evidence="5 17" id="KW-0349">Heme</keyword>
<dbReference type="PANTHER" id="PTHR19271:SF16">
    <property type="entry name" value="CYTOCHROME B"/>
    <property type="match status" value="1"/>
</dbReference>
<dbReference type="GO" id="GO:0016491">
    <property type="term" value="F:oxidoreductase activity"/>
    <property type="evidence" value="ECO:0007669"/>
    <property type="project" value="UniProtKB-UniRule"/>
</dbReference>
<dbReference type="RefSeq" id="YP_009499361.1">
    <property type="nucleotide sequence ID" value="NC_038081.1"/>
</dbReference>
<dbReference type="PIRSF" id="PIRSF038885">
    <property type="entry name" value="COB"/>
    <property type="match status" value="1"/>
</dbReference>
<keyword evidence="12 17" id="KW-0408">Iron</keyword>
<feature type="transmembrane region" description="Helical" evidence="18">
    <location>
        <begin position="179"/>
        <end position="201"/>
    </location>
</feature>
<dbReference type="Pfam" id="PF00032">
    <property type="entry name" value="Cytochrom_B_C"/>
    <property type="match status" value="1"/>
</dbReference>
<keyword evidence="4 18" id="KW-0813">Transport</keyword>
<evidence type="ECO:0000256" key="10">
    <source>
        <dbReference type="ARBA" id="ARBA00022982"/>
    </source>
</evidence>
<dbReference type="GO" id="GO:0005743">
    <property type="term" value="C:mitochondrial inner membrane"/>
    <property type="evidence" value="ECO:0007669"/>
    <property type="project" value="UniProtKB-SubCell"/>
</dbReference>
<evidence type="ECO:0000259" key="19">
    <source>
        <dbReference type="PROSITE" id="PS51002"/>
    </source>
</evidence>
<dbReference type="PROSITE" id="PS51002">
    <property type="entry name" value="CYTB_NTER"/>
    <property type="match status" value="1"/>
</dbReference>
<comment type="cofactor">
    <cofactor evidence="18">
        <name>heme b</name>
        <dbReference type="ChEBI" id="CHEBI:60344"/>
    </cofactor>
    <text evidence="18">Binds 2 heme groups non-covalently.</text>
</comment>
<feature type="binding site" description="axial binding residue" evidence="17">
    <location>
        <position position="98"/>
    </location>
    <ligand>
        <name>heme b</name>
        <dbReference type="ChEBI" id="CHEBI:60344"/>
        <label>b566</label>
    </ligand>
    <ligandPart>
        <name>Fe</name>
        <dbReference type="ChEBI" id="CHEBI:18248"/>
    </ligandPart>
</feature>
<keyword evidence="8 17" id="KW-0479">Metal-binding</keyword>
<feature type="transmembrane region" description="Helical" evidence="18">
    <location>
        <begin position="78"/>
        <end position="99"/>
    </location>
</feature>
<feature type="binding site" description="axial binding residue" evidence="17">
    <location>
        <position position="84"/>
    </location>
    <ligand>
        <name>heme b</name>
        <dbReference type="ChEBI" id="CHEBI:60344"/>
        <label>b562</label>
    </ligand>
    <ligandPart>
        <name>Fe</name>
        <dbReference type="ChEBI" id="CHEBI:18248"/>
    </ligandPart>
</feature>
<dbReference type="AlphaFoldDB" id="A0A343YNB3"/>
<keyword evidence="11 18" id="KW-1133">Transmembrane helix</keyword>
<keyword evidence="10 18" id="KW-0249">Electron transport</keyword>
<sequence>MLTPARKKEQLLVLLNDVMVDLPSPSNISLWWNLGSLLGLCLVVQLITGVMLSFHYCPDINMGFESIVHITKEVNMGWLMRSVHVNGASLFFFFLYAHVGRGLYYGAFFNIGAWQVGVLLLALSMGIAFLGYILPWGQMSFWGATVITSMLSAVPYVGGELVEWLWGGYSVGGPTLTRFYSLHFLTPFVMVAMVGVHVLYLHQEGSNNPLGVNKDKDKIPFHPFYSSKDVLGFFLMSLLACILVIFHPFLLVEVANSMEANVLVTPSHIQPEWYFLFAYTILRSIPNKLGGVMAMCFSVLILCFVPVLRWNASVPSFRGMSFAVSSQIFFFFFLSNFVILTWIGSRPVMEPFVQVGQVSTFFFFLYFLCCPIVQYVSSLRSLNWA</sequence>
<evidence type="ECO:0000256" key="12">
    <source>
        <dbReference type="ARBA" id="ARBA00023004"/>
    </source>
</evidence>
<organism evidence="21">
    <name type="scientific">Scutopus robustus</name>
    <dbReference type="NCBI Taxonomy" id="2109553"/>
    <lineage>
        <taxon>Eukaryota</taxon>
        <taxon>Metazoa</taxon>
        <taxon>Spiralia</taxon>
        <taxon>Lophotrochozoa</taxon>
        <taxon>Mollusca</taxon>
        <taxon>Aplacophora</taxon>
        <taxon>Caudofoveata</taxon>
        <taxon>Limifossorimorpha</taxon>
        <taxon>Limifossorida</taxon>
        <taxon>Scutopodidae</taxon>
        <taxon>Scutopus</taxon>
    </lineage>
</organism>
<evidence type="ECO:0000256" key="13">
    <source>
        <dbReference type="ARBA" id="ARBA00023075"/>
    </source>
</evidence>
<dbReference type="Gene3D" id="1.20.810.10">
    <property type="entry name" value="Cytochrome Bc1 Complex, Chain C"/>
    <property type="match status" value="1"/>
</dbReference>
<dbReference type="CDD" id="cd00290">
    <property type="entry name" value="cytochrome_b_C"/>
    <property type="match status" value="1"/>
</dbReference>
<dbReference type="EMBL" id="MF579533">
    <property type="protein sequence ID" value="AWL21420.1"/>
    <property type="molecule type" value="Genomic_DNA"/>
</dbReference>
<keyword evidence="14 18" id="KW-0496">Mitochondrion</keyword>
<comment type="subcellular location">
    <subcellularLocation>
        <location evidence="2">Mitochondrion inner membrane</location>
        <topology evidence="2">Multi-pass membrane protein</topology>
    </subcellularLocation>
</comment>
<proteinExistence type="inferred from homology"/>
<evidence type="ECO:0000256" key="1">
    <source>
        <dbReference type="ARBA" id="ARBA00002566"/>
    </source>
</evidence>
<evidence type="ECO:0000256" key="17">
    <source>
        <dbReference type="PIRSR" id="PIRSR038885-2"/>
    </source>
</evidence>
<dbReference type="Pfam" id="PF00033">
    <property type="entry name" value="Cytochrome_B"/>
    <property type="match status" value="1"/>
</dbReference>
<evidence type="ECO:0000256" key="4">
    <source>
        <dbReference type="ARBA" id="ARBA00022448"/>
    </source>
</evidence>
<dbReference type="InterPro" id="IPR030689">
    <property type="entry name" value="Cytochrome_b"/>
</dbReference>
<evidence type="ECO:0000259" key="20">
    <source>
        <dbReference type="PROSITE" id="PS51003"/>
    </source>
</evidence>
<accession>A0A343YNB3</accession>
<evidence type="ECO:0000256" key="2">
    <source>
        <dbReference type="ARBA" id="ARBA00004448"/>
    </source>
</evidence>
<keyword evidence="9" id="KW-0999">Mitochondrion inner membrane</keyword>
<dbReference type="SUPFAM" id="SSF81648">
    <property type="entry name" value="a domain/subunit of cytochrome bc1 complex (Ubiquinol-cytochrome c reductase)"/>
    <property type="match status" value="1"/>
</dbReference>
<keyword evidence="6 18" id="KW-0679">Respiratory chain</keyword>
<evidence type="ECO:0000256" key="3">
    <source>
        <dbReference type="ARBA" id="ARBA00013531"/>
    </source>
</evidence>
<evidence type="ECO:0000256" key="14">
    <source>
        <dbReference type="ARBA" id="ARBA00023128"/>
    </source>
</evidence>
<evidence type="ECO:0000256" key="18">
    <source>
        <dbReference type="RuleBase" id="RU362117"/>
    </source>
</evidence>
<protein>
    <recommendedName>
        <fullName evidence="3 18">Cytochrome b</fullName>
    </recommendedName>
</protein>
<gene>
    <name evidence="21" type="primary">CYTB</name>
</gene>